<evidence type="ECO:0000259" key="1">
    <source>
        <dbReference type="Pfam" id="PF08659"/>
    </source>
</evidence>
<dbReference type="Pfam" id="PF08659">
    <property type="entry name" value="KR"/>
    <property type="match status" value="1"/>
</dbReference>
<dbReference type="InterPro" id="IPR013968">
    <property type="entry name" value="PKS_KR"/>
</dbReference>
<dbReference type="Proteomes" id="UP001607303">
    <property type="component" value="Unassembled WGS sequence"/>
</dbReference>
<evidence type="ECO:0000313" key="3">
    <source>
        <dbReference type="Proteomes" id="UP001607303"/>
    </source>
</evidence>
<dbReference type="AlphaFoldDB" id="A0ABD2CT44"/>
<comment type="caution">
    <text evidence="2">The sequence shown here is derived from an EMBL/GenBank/DDBJ whole genome shotgun (WGS) entry which is preliminary data.</text>
</comment>
<organism evidence="2 3">
    <name type="scientific">Vespula maculifrons</name>
    <name type="common">Eastern yellow jacket</name>
    <name type="synonym">Wasp</name>
    <dbReference type="NCBI Taxonomy" id="7453"/>
    <lineage>
        <taxon>Eukaryota</taxon>
        <taxon>Metazoa</taxon>
        <taxon>Ecdysozoa</taxon>
        <taxon>Arthropoda</taxon>
        <taxon>Hexapoda</taxon>
        <taxon>Insecta</taxon>
        <taxon>Pterygota</taxon>
        <taxon>Neoptera</taxon>
        <taxon>Endopterygota</taxon>
        <taxon>Hymenoptera</taxon>
        <taxon>Apocrita</taxon>
        <taxon>Aculeata</taxon>
        <taxon>Vespoidea</taxon>
        <taxon>Vespidae</taxon>
        <taxon>Vespinae</taxon>
        <taxon>Vespula</taxon>
    </lineage>
</organism>
<evidence type="ECO:0000313" key="2">
    <source>
        <dbReference type="EMBL" id="KAL2748303.1"/>
    </source>
</evidence>
<keyword evidence="3" id="KW-1185">Reference proteome</keyword>
<proteinExistence type="predicted"/>
<dbReference type="EMBL" id="JAYRBN010000032">
    <property type="protein sequence ID" value="KAL2748303.1"/>
    <property type="molecule type" value="Genomic_DNA"/>
</dbReference>
<protein>
    <submittedName>
        <fullName evidence="2">Fatty acid synthase-like</fullName>
    </submittedName>
</protein>
<dbReference type="Gene3D" id="3.40.50.720">
    <property type="entry name" value="NAD(P)-binding Rossmann-like Domain"/>
    <property type="match status" value="1"/>
</dbReference>
<gene>
    <name evidence="2" type="ORF">V1477_003588</name>
</gene>
<name>A0ABD2CT44_VESMC</name>
<reference evidence="2 3" key="1">
    <citation type="journal article" date="2024" name="Ann. Entomol. Soc. Am.">
        <title>Genomic analyses of the southern and eastern yellowjacket wasps (Hymenoptera: Vespidae) reveal evolutionary signatures of social life.</title>
        <authorList>
            <person name="Catto M.A."/>
            <person name="Caine P.B."/>
            <person name="Orr S.E."/>
            <person name="Hunt B.G."/>
            <person name="Goodisman M.A.D."/>
        </authorList>
    </citation>
    <scope>NUCLEOTIDE SEQUENCE [LARGE SCALE GENOMIC DNA]</scope>
    <source>
        <strain evidence="2">232</strain>
        <tissue evidence="2">Head and thorax</tissue>
    </source>
</reference>
<accession>A0ABD2CT44</accession>
<sequence>MLQILSLLREMALRMDINMRIKLLESYCVNIKILIGLNAAERDVSELIMKTAIDQGSIDGIFNFATVFVEIKHPRLLRNLSKKKRGQRNVWARRPENFVKIFVLFSSVWCGRRNPEQTYYNMTNSIMERKFEKIIEKRFPGLVI</sequence>
<feature type="domain" description="Ketoreductase (KR)" evidence="1">
    <location>
        <begin position="8"/>
        <end position="138"/>
    </location>
</feature>